<organism evidence="1">
    <name type="scientific">Fagus sylvatica</name>
    <name type="common">Beechnut</name>
    <dbReference type="NCBI Taxonomy" id="28930"/>
    <lineage>
        <taxon>Eukaryota</taxon>
        <taxon>Viridiplantae</taxon>
        <taxon>Streptophyta</taxon>
        <taxon>Embryophyta</taxon>
        <taxon>Tracheophyta</taxon>
        <taxon>Spermatophyta</taxon>
        <taxon>Magnoliopsida</taxon>
        <taxon>eudicotyledons</taxon>
        <taxon>Gunneridae</taxon>
        <taxon>Pentapetalae</taxon>
        <taxon>rosids</taxon>
        <taxon>fabids</taxon>
        <taxon>Fagales</taxon>
        <taxon>Fagaceae</taxon>
        <taxon>Fagus</taxon>
    </lineage>
</organism>
<dbReference type="AlphaFoldDB" id="A0A2N9IN07"/>
<evidence type="ECO:0000313" key="1">
    <source>
        <dbReference type="EMBL" id="SPD25674.1"/>
    </source>
</evidence>
<name>A0A2N9IN07_FAGSY</name>
<dbReference type="EMBL" id="OIVN01006126">
    <property type="protein sequence ID" value="SPD25674.1"/>
    <property type="molecule type" value="Genomic_DNA"/>
</dbReference>
<protein>
    <submittedName>
        <fullName evidence="1">Uncharacterized protein</fullName>
    </submittedName>
</protein>
<proteinExistence type="predicted"/>
<sequence>MTPSSAPASVAFLMPAIEKVTLNHKVSPLGPDWHLQLKNGAETPSQEEAWSVNCEAKVRCVSHRRCQTHQYVSDIVCMAEDSDVVFMEPLDMVIPSEAGTALITDA</sequence>
<gene>
    <name evidence="1" type="ORF">FSB_LOCUS53556</name>
</gene>
<accession>A0A2N9IN07</accession>
<reference evidence="1" key="1">
    <citation type="submission" date="2018-02" db="EMBL/GenBank/DDBJ databases">
        <authorList>
            <person name="Cohen D.B."/>
            <person name="Kent A.D."/>
        </authorList>
    </citation>
    <scope>NUCLEOTIDE SEQUENCE</scope>
</reference>